<accession>A0A9P7DJ51</accession>
<comment type="caution">
    <text evidence="1">The sequence shown here is derived from an EMBL/GenBank/DDBJ whole genome shotgun (WGS) entry which is preliminary data.</text>
</comment>
<sequence length="70" mass="8434">PDMSIIEHVWDYLDRRVRTRTPLPRNCTELWEALVEEWGRVEEKYITKLYESMPERIKALLDAKGGHTKY</sequence>
<feature type="non-terminal residue" evidence="1">
    <location>
        <position position="1"/>
    </location>
</feature>
<name>A0A9P7DJ51_9AGAM</name>
<dbReference type="OrthoDB" id="3242359at2759"/>
<dbReference type="InterPro" id="IPR036397">
    <property type="entry name" value="RNaseH_sf"/>
</dbReference>
<dbReference type="RefSeq" id="XP_041161565.1">
    <property type="nucleotide sequence ID" value="XM_041296759.1"/>
</dbReference>
<protein>
    <recommendedName>
        <fullName evidence="3">Transposable element Tcb1 transposase</fullName>
    </recommendedName>
</protein>
<dbReference type="GO" id="GO:0003676">
    <property type="term" value="F:nucleic acid binding"/>
    <property type="evidence" value="ECO:0007669"/>
    <property type="project" value="InterPro"/>
</dbReference>
<dbReference type="Proteomes" id="UP000719766">
    <property type="component" value="Unassembled WGS sequence"/>
</dbReference>
<dbReference type="EMBL" id="JABBWE010000021">
    <property type="protein sequence ID" value="KAG1795811.1"/>
    <property type="molecule type" value="Genomic_DNA"/>
</dbReference>
<evidence type="ECO:0008006" key="3">
    <source>
        <dbReference type="Google" id="ProtNLM"/>
    </source>
</evidence>
<gene>
    <name evidence="1" type="ORF">HD556DRAFT_1219161</name>
</gene>
<reference evidence="1" key="1">
    <citation type="journal article" date="2020" name="New Phytol.">
        <title>Comparative genomics reveals dynamic genome evolution in host specialist ectomycorrhizal fungi.</title>
        <authorList>
            <person name="Lofgren L.A."/>
            <person name="Nguyen N.H."/>
            <person name="Vilgalys R."/>
            <person name="Ruytinx J."/>
            <person name="Liao H.L."/>
            <person name="Branco S."/>
            <person name="Kuo A."/>
            <person name="LaButti K."/>
            <person name="Lipzen A."/>
            <person name="Andreopoulos W."/>
            <person name="Pangilinan J."/>
            <person name="Riley R."/>
            <person name="Hundley H."/>
            <person name="Na H."/>
            <person name="Barry K."/>
            <person name="Grigoriev I.V."/>
            <person name="Stajich J.E."/>
            <person name="Kennedy P.G."/>
        </authorList>
    </citation>
    <scope>NUCLEOTIDE SEQUENCE</scope>
    <source>
        <strain evidence="1">S12</strain>
    </source>
</reference>
<proteinExistence type="predicted"/>
<organism evidence="1 2">
    <name type="scientific">Suillus plorans</name>
    <dbReference type="NCBI Taxonomy" id="116603"/>
    <lineage>
        <taxon>Eukaryota</taxon>
        <taxon>Fungi</taxon>
        <taxon>Dikarya</taxon>
        <taxon>Basidiomycota</taxon>
        <taxon>Agaricomycotina</taxon>
        <taxon>Agaricomycetes</taxon>
        <taxon>Agaricomycetidae</taxon>
        <taxon>Boletales</taxon>
        <taxon>Suillineae</taxon>
        <taxon>Suillaceae</taxon>
        <taxon>Suillus</taxon>
    </lineage>
</organism>
<keyword evidence="2" id="KW-1185">Reference proteome</keyword>
<evidence type="ECO:0000313" key="2">
    <source>
        <dbReference type="Proteomes" id="UP000719766"/>
    </source>
</evidence>
<dbReference type="Gene3D" id="3.30.420.10">
    <property type="entry name" value="Ribonuclease H-like superfamily/Ribonuclease H"/>
    <property type="match status" value="1"/>
</dbReference>
<feature type="non-terminal residue" evidence="1">
    <location>
        <position position="70"/>
    </location>
</feature>
<evidence type="ECO:0000313" key="1">
    <source>
        <dbReference type="EMBL" id="KAG1795811.1"/>
    </source>
</evidence>
<dbReference type="AlphaFoldDB" id="A0A9P7DJ51"/>
<dbReference type="GeneID" id="64590523"/>